<accession>A0A2M6WV68</accession>
<dbReference type="AlphaFoldDB" id="A0A2M6WV68"/>
<name>A0A2M6WV68_9BACT</name>
<dbReference type="InterPro" id="IPR043728">
    <property type="entry name" value="DUF5671"/>
</dbReference>
<keyword evidence="1" id="KW-0472">Membrane</keyword>
<organism evidence="3 4">
    <name type="scientific">Candidatus Campbellbacteria bacterium CG10_big_fil_rev_8_21_14_0_10_35_52</name>
    <dbReference type="NCBI Taxonomy" id="1974527"/>
    <lineage>
        <taxon>Bacteria</taxon>
        <taxon>Candidatus Campbelliibacteriota</taxon>
    </lineage>
</organism>
<sequence>MDYENIKIKTTPKDFFVFIGAMAALYWSAVSFINLLFEIINASFPDALSFSYDNFSSGMRWSIASLIIIFPIYIFLSWFINKDLVVNFLKKNLGIRKWLTYLTLFIAGVTIITDLIILINTFLGGEITTRFALKVLAVLIVAGTVFAYYLYDLKRDVGQKSGKVKLLVYVVSFAVLASIVGGFFIIGSPFSLRMKRFDERRVNDLQNIQYQIVNFYQRKGGLPNNLGELKDPITGFNIPLDPERATSYDYEKVSELSFKLCADFSLESDAQIDLKNMTRSIPVFLGDSYLNENWQHSSGRQCFDRKIDKDLYPILKNPKI</sequence>
<evidence type="ECO:0000259" key="2">
    <source>
        <dbReference type="Pfam" id="PF18920"/>
    </source>
</evidence>
<dbReference type="Proteomes" id="UP000230481">
    <property type="component" value="Unassembled WGS sequence"/>
</dbReference>
<gene>
    <name evidence="3" type="ORF">COT82_01830</name>
</gene>
<feature type="transmembrane region" description="Helical" evidence="1">
    <location>
        <begin position="58"/>
        <end position="78"/>
    </location>
</feature>
<dbReference type="EMBL" id="PFAA01000032">
    <property type="protein sequence ID" value="PIT96705.1"/>
    <property type="molecule type" value="Genomic_DNA"/>
</dbReference>
<dbReference type="Pfam" id="PF18920">
    <property type="entry name" value="DUF5671"/>
    <property type="match status" value="1"/>
</dbReference>
<feature type="transmembrane region" description="Helical" evidence="1">
    <location>
        <begin position="98"/>
        <end position="119"/>
    </location>
</feature>
<keyword evidence="1" id="KW-0812">Transmembrane</keyword>
<feature type="domain" description="DUF5671" evidence="2">
    <location>
        <begin position="14"/>
        <end position="148"/>
    </location>
</feature>
<comment type="caution">
    <text evidence="3">The sequence shown here is derived from an EMBL/GenBank/DDBJ whole genome shotgun (WGS) entry which is preliminary data.</text>
</comment>
<keyword evidence="1" id="KW-1133">Transmembrane helix</keyword>
<evidence type="ECO:0000256" key="1">
    <source>
        <dbReference type="SAM" id="Phobius"/>
    </source>
</evidence>
<reference evidence="4" key="1">
    <citation type="submission" date="2017-09" db="EMBL/GenBank/DDBJ databases">
        <title>Depth-based differentiation of microbial function through sediment-hosted aquifers and enrichment of novel symbionts in the deep terrestrial subsurface.</title>
        <authorList>
            <person name="Probst A.J."/>
            <person name="Ladd B."/>
            <person name="Jarett J.K."/>
            <person name="Geller-Mcgrath D.E."/>
            <person name="Sieber C.M.K."/>
            <person name="Emerson J.B."/>
            <person name="Anantharaman K."/>
            <person name="Thomas B.C."/>
            <person name="Malmstrom R."/>
            <person name="Stieglmeier M."/>
            <person name="Klingl A."/>
            <person name="Woyke T."/>
            <person name="Ryan C.M."/>
            <person name="Banfield J.F."/>
        </authorList>
    </citation>
    <scope>NUCLEOTIDE SEQUENCE [LARGE SCALE GENOMIC DNA]</scope>
</reference>
<evidence type="ECO:0000313" key="3">
    <source>
        <dbReference type="EMBL" id="PIT96705.1"/>
    </source>
</evidence>
<feature type="transmembrane region" description="Helical" evidence="1">
    <location>
        <begin position="131"/>
        <end position="151"/>
    </location>
</feature>
<feature type="transmembrane region" description="Helical" evidence="1">
    <location>
        <begin position="15"/>
        <end position="37"/>
    </location>
</feature>
<protein>
    <recommendedName>
        <fullName evidence="2">DUF5671 domain-containing protein</fullName>
    </recommendedName>
</protein>
<feature type="transmembrane region" description="Helical" evidence="1">
    <location>
        <begin position="166"/>
        <end position="186"/>
    </location>
</feature>
<evidence type="ECO:0000313" key="4">
    <source>
        <dbReference type="Proteomes" id="UP000230481"/>
    </source>
</evidence>
<proteinExistence type="predicted"/>